<protein>
    <submittedName>
        <fullName evidence="1">Uncharacterized protein</fullName>
    </submittedName>
</protein>
<keyword evidence="2" id="KW-1185">Reference proteome</keyword>
<sequence length="93" mass="10698">MLLDFLTLRCPLSLSPSKKRKKKINSFDLFLSSSPNRTRTRTRSRTKSPKSPVHYIFTFNSDFFLLNPSALPCSENSDWTINYGTRIPISKPS</sequence>
<evidence type="ECO:0000313" key="1">
    <source>
        <dbReference type="EMBL" id="KAJ7002439.1"/>
    </source>
</evidence>
<proteinExistence type="predicted"/>
<dbReference type="Proteomes" id="UP001164929">
    <property type="component" value="Chromosome 3"/>
</dbReference>
<evidence type="ECO:0000313" key="2">
    <source>
        <dbReference type="Proteomes" id="UP001164929"/>
    </source>
</evidence>
<reference evidence="1" key="1">
    <citation type="journal article" date="2023" name="Mol. Ecol. Resour.">
        <title>Chromosome-level genome assembly of a triploid poplar Populus alba 'Berolinensis'.</title>
        <authorList>
            <person name="Chen S."/>
            <person name="Yu Y."/>
            <person name="Wang X."/>
            <person name="Wang S."/>
            <person name="Zhang T."/>
            <person name="Zhou Y."/>
            <person name="He R."/>
            <person name="Meng N."/>
            <person name="Wang Y."/>
            <person name="Liu W."/>
            <person name="Liu Z."/>
            <person name="Liu J."/>
            <person name="Guo Q."/>
            <person name="Huang H."/>
            <person name="Sederoff R.R."/>
            <person name="Wang G."/>
            <person name="Qu G."/>
            <person name="Chen S."/>
        </authorList>
    </citation>
    <scope>NUCLEOTIDE SEQUENCE</scope>
    <source>
        <strain evidence="1">SC-2020</strain>
    </source>
</reference>
<dbReference type="AlphaFoldDB" id="A0AAD6W992"/>
<gene>
    <name evidence="1" type="ORF">NC653_007802</name>
</gene>
<accession>A0AAD6W992</accession>
<comment type="caution">
    <text evidence="1">The sequence shown here is derived from an EMBL/GenBank/DDBJ whole genome shotgun (WGS) entry which is preliminary data.</text>
</comment>
<dbReference type="EMBL" id="JAQIZT010000003">
    <property type="protein sequence ID" value="KAJ7002439.1"/>
    <property type="molecule type" value="Genomic_DNA"/>
</dbReference>
<name>A0AAD6W992_9ROSI</name>
<organism evidence="1 2">
    <name type="scientific">Populus alba x Populus x berolinensis</name>
    <dbReference type="NCBI Taxonomy" id="444605"/>
    <lineage>
        <taxon>Eukaryota</taxon>
        <taxon>Viridiplantae</taxon>
        <taxon>Streptophyta</taxon>
        <taxon>Embryophyta</taxon>
        <taxon>Tracheophyta</taxon>
        <taxon>Spermatophyta</taxon>
        <taxon>Magnoliopsida</taxon>
        <taxon>eudicotyledons</taxon>
        <taxon>Gunneridae</taxon>
        <taxon>Pentapetalae</taxon>
        <taxon>rosids</taxon>
        <taxon>fabids</taxon>
        <taxon>Malpighiales</taxon>
        <taxon>Salicaceae</taxon>
        <taxon>Saliceae</taxon>
        <taxon>Populus</taxon>
    </lineage>
</organism>